<name>A0AAV4J7W6_9GAST</name>
<reference evidence="1 2" key="1">
    <citation type="journal article" date="2021" name="Elife">
        <title>Chloroplast acquisition without the gene transfer in kleptoplastic sea slugs, Plakobranchus ocellatus.</title>
        <authorList>
            <person name="Maeda T."/>
            <person name="Takahashi S."/>
            <person name="Yoshida T."/>
            <person name="Shimamura S."/>
            <person name="Takaki Y."/>
            <person name="Nagai Y."/>
            <person name="Toyoda A."/>
            <person name="Suzuki Y."/>
            <person name="Arimoto A."/>
            <person name="Ishii H."/>
            <person name="Satoh N."/>
            <person name="Nishiyama T."/>
            <person name="Hasebe M."/>
            <person name="Maruyama T."/>
            <person name="Minagawa J."/>
            <person name="Obokata J."/>
            <person name="Shigenobu S."/>
        </authorList>
    </citation>
    <scope>NUCLEOTIDE SEQUENCE [LARGE SCALE GENOMIC DNA]</scope>
</reference>
<gene>
    <name evidence="1" type="ORF">ElyMa_001500400</name>
</gene>
<dbReference type="Proteomes" id="UP000762676">
    <property type="component" value="Unassembled WGS sequence"/>
</dbReference>
<accession>A0AAV4J7W6</accession>
<proteinExistence type="predicted"/>
<dbReference type="AlphaFoldDB" id="A0AAV4J7W6"/>
<evidence type="ECO:0000313" key="2">
    <source>
        <dbReference type="Proteomes" id="UP000762676"/>
    </source>
</evidence>
<dbReference type="EMBL" id="BMAT01002960">
    <property type="protein sequence ID" value="GFS17587.1"/>
    <property type="molecule type" value="Genomic_DNA"/>
</dbReference>
<evidence type="ECO:0000313" key="1">
    <source>
        <dbReference type="EMBL" id="GFS17587.1"/>
    </source>
</evidence>
<keyword evidence="2" id="KW-1185">Reference proteome</keyword>
<sequence>MLPRPGLTLSRDIPPKLLTEPLYLRRNQHRLMNFSLSIVTTPASPACYHGAGKFRDAQRKGLDLSLGPIMRWLLPHLYYQCCDLGPVPRRSPAPTHGTTVIHLLQAYRGGGFSS</sequence>
<comment type="caution">
    <text evidence="1">The sequence shown here is derived from an EMBL/GenBank/DDBJ whole genome shotgun (WGS) entry which is preliminary data.</text>
</comment>
<organism evidence="1 2">
    <name type="scientific">Elysia marginata</name>
    <dbReference type="NCBI Taxonomy" id="1093978"/>
    <lineage>
        <taxon>Eukaryota</taxon>
        <taxon>Metazoa</taxon>
        <taxon>Spiralia</taxon>
        <taxon>Lophotrochozoa</taxon>
        <taxon>Mollusca</taxon>
        <taxon>Gastropoda</taxon>
        <taxon>Heterobranchia</taxon>
        <taxon>Euthyneura</taxon>
        <taxon>Panpulmonata</taxon>
        <taxon>Sacoglossa</taxon>
        <taxon>Placobranchoidea</taxon>
        <taxon>Plakobranchidae</taxon>
        <taxon>Elysia</taxon>
    </lineage>
</organism>
<protein>
    <submittedName>
        <fullName evidence="1">Uncharacterized protein</fullName>
    </submittedName>
</protein>